<dbReference type="InterPro" id="IPR007742">
    <property type="entry name" value="NosD_dom"/>
</dbReference>
<comment type="pathway">
    <text evidence="1">Protein modification; protein ubiquitination.</text>
</comment>
<dbReference type="InterPro" id="IPR022441">
    <property type="entry name" value="Para_beta_helix_rpt-2"/>
</dbReference>
<dbReference type="InterPro" id="IPR006626">
    <property type="entry name" value="PbH1"/>
</dbReference>
<dbReference type="SUPFAM" id="SSF51126">
    <property type="entry name" value="Pectin lyase-like"/>
    <property type="match status" value="1"/>
</dbReference>
<dbReference type="PATRIC" id="fig|1637975.4.peg.2950"/>
<proteinExistence type="predicted"/>
<evidence type="ECO:0000259" key="5">
    <source>
        <dbReference type="SMART" id="SM00722"/>
    </source>
</evidence>
<comment type="caution">
    <text evidence="6">The sequence shown here is derived from an EMBL/GenBank/DDBJ whole genome shotgun (WGS) entry which is preliminary data.</text>
</comment>
<dbReference type="InterPro" id="IPR012334">
    <property type="entry name" value="Pectin_lyas_fold"/>
</dbReference>
<evidence type="ECO:0000313" key="6">
    <source>
        <dbReference type="EMBL" id="KQL19792.1"/>
    </source>
</evidence>
<organism evidence="6 7">
    <name type="scientific">Cytobacillus solani</name>
    <dbReference type="NCBI Taxonomy" id="1637975"/>
    <lineage>
        <taxon>Bacteria</taxon>
        <taxon>Bacillati</taxon>
        <taxon>Bacillota</taxon>
        <taxon>Bacilli</taxon>
        <taxon>Bacillales</taxon>
        <taxon>Bacillaceae</taxon>
        <taxon>Cytobacillus</taxon>
    </lineage>
</organism>
<dbReference type="AlphaFoldDB" id="A0A0Q3QQB7"/>
<keyword evidence="4" id="KW-0472">Membrane</keyword>
<evidence type="ECO:0000313" key="7">
    <source>
        <dbReference type="Proteomes" id="UP000050996"/>
    </source>
</evidence>
<sequence length="453" mass="50622">MYKKIGIFIVLVWFIFIGKANAEEVSVTDGNELQEALANTSENRVIKLEAGEYVGAFTISKPVHLIGEEGAKLIGPGSGNVLTIEADDVTVEGLQIEGSGSQNAGIYVKGNRSFIHKNIIQDVFHGIYAKESYGHRMENNVITSFKGSSNHKGYGIYLVKAPNSVATSNFIYDTQDGIYVSYSNFCEIRGNQMVRARYGVHTMDSRTVLIAQNEVRESVNGLMIMQSNEISIVANSFYLNTKIDGAGMFIFDTFDSKISSNIMQGNFKGILLENAKRNTFEFNTFIGNHTGLELREASDENTIYLNNFYHNTRQIISDQENTNLFTQDNYGNYFDDHGSLNLNNDELVDYAYKSGDVFYNMTSEEPYLSIFYQSPAVELWNMIEQYTPMPSDSFVIDESPLVKPAPVSWNKGNSEEAVISNATFNVMQIVTFLIVLIGSLSILLKLGRGKHEV</sequence>
<dbReference type="InterPro" id="IPR006633">
    <property type="entry name" value="Carb-bd_sugar_hydrolysis-dom"/>
</dbReference>
<evidence type="ECO:0000256" key="4">
    <source>
        <dbReference type="SAM" id="Phobius"/>
    </source>
</evidence>
<dbReference type="NCBIfam" id="TIGR03804">
    <property type="entry name" value="para_beta_helix"/>
    <property type="match status" value="2"/>
</dbReference>
<name>A0A0Q3QQB7_9BACI</name>
<dbReference type="RefSeq" id="WP_053476319.1">
    <property type="nucleotide sequence ID" value="NZ_CP041305.1"/>
</dbReference>
<dbReference type="STRING" id="1637975.AN957_15285"/>
<evidence type="ECO:0000256" key="3">
    <source>
        <dbReference type="ARBA" id="ARBA00022786"/>
    </source>
</evidence>
<feature type="transmembrane region" description="Helical" evidence="4">
    <location>
        <begin position="426"/>
        <end position="444"/>
    </location>
</feature>
<keyword evidence="2" id="KW-0677">Repeat</keyword>
<keyword evidence="4" id="KW-1133">Transmembrane helix</keyword>
<keyword evidence="7" id="KW-1185">Reference proteome</keyword>
<dbReference type="PANTHER" id="PTHR22990">
    <property type="entry name" value="F-BOX ONLY PROTEIN"/>
    <property type="match status" value="1"/>
</dbReference>
<keyword evidence="3" id="KW-0833">Ubl conjugation pathway</keyword>
<feature type="domain" description="Carbohydrate-binding/sugar hydrolysis" evidence="5">
    <location>
        <begin position="48"/>
        <end position="181"/>
    </location>
</feature>
<keyword evidence="4" id="KW-0812">Transmembrane</keyword>
<dbReference type="Pfam" id="PF05048">
    <property type="entry name" value="NosD"/>
    <property type="match status" value="1"/>
</dbReference>
<dbReference type="InterPro" id="IPR051550">
    <property type="entry name" value="SCF-Subunits/Alg-Epimerases"/>
</dbReference>
<dbReference type="Proteomes" id="UP000050996">
    <property type="component" value="Unassembled WGS sequence"/>
</dbReference>
<evidence type="ECO:0000256" key="2">
    <source>
        <dbReference type="ARBA" id="ARBA00022737"/>
    </source>
</evidence>
<dbReference type="InterPro" id="IPR011050">
    <property type="entry name" value="Pectin_lyase_fold/virulence"/>
</dbReference>
<evidence type="ECO:0000256" key="1">
    <source>
        <dbReference type="ARBA" id="ARBA00004906"/>
    </source>
</evidence>
<gene>
    <name evidence="6" type="ORF">AN957_15285</name>
</gene>
<dbReference type="SMART" id="SM00722">
    <property type="entry name" value="CASH"/>
    <property type="match status" value="1"/>
</dbReference>
<protein>
    <submittedName>
        <fullName evidence="6">Nitrous oxidase accessory protein NosD</fullName>
    </submittedName>
</protein>
<dbReference type="SMART" id="SM00710">
    <property type="entry name" value="PbH1"/>
    <property type="match status" value="8"/>
</dbReference>
<reference evidence="6 7" key="1">
    <citation type="submission" date="2015-09" db="EMBL/GenBank/DDBJ databases">
        <title>Genome sequencing project for genomic taxonomy and phylogenomics of Bacillus-like bacteria.</title>
        <authorList>
            <person name="Liu B."/>
            <person name="Wang J."/>
            <person name="Zhu Y."/>
            <person name="Liu G."/>
            <person name="Chen Q."/>
            <person name="Chen Z."/>
            <person name="Lan J."/>
            <person name="Che J."/>
            <person name="Ge C."/>
            <person name="Shi H."/>
            <person name="Pan Z."/>
            <person name="Liu X."/>
        </authorList>
    </citation>
    <scope>NUCLEOTIDE SEQUENCE [LARGE SCALE GENOMIC DNA]</scope>
    <source>
        <strain evidence="6 7">FJAT-18043</strain>
    </source>
</reference>
<dbReference type="Gene3D" id="2.160.20.10">
    <property type="entry name" value="Single-stranded right-handed beta-helix, Pectin lyase-like"/>
    <property type="match status" value="2"/>
</dbReference>
<accession>A0A0Q3QQB7</accession>
<dbReference type="EMBL" id="LJIX01000006">
    <property type="protein sequence ID" value="KQL19792.1"/>
    <property type="molecule type" value="Genomic_DNA"/>
</dbReference>
<dbReference type="PANTHER" id="PTHR22990:SF15">
    <property type="entry name" value="F-BOX ONLY PROTEIN 10"/>
    <property type="match status" value="1"/>
</dbReference>